<dbReference type="RefSeq" id="XP_040731196.1">
    <property type="nucleotide sequence ID" value="XM_040874865.1"/>
</dbReference>
<dbReference type="AlphaFoldDB" id="A0A364KT18"/>
<dbReference type="PANTHER" id="PTHR24198">
    <property type="entry name" value="ANKYRIN REPEAT AND PROTEIN KINASE DOMAIN-CONTAINING PROTEIN"/>
    <property type="match status" value="1"/>
</dbReference>
<dbReference type="EMBL" id="MIKG01000004">
    <property type="protein sequence ID" value="RAO66679.1"/>
    <property type="molecule type" value="Genomic_DNA"/>
</dbReference>
<dbReference type="SUPFAM" id="SSF48403">
    <property type="entry name" value="Ankyrin repeat"/>
    <property type="match status" value="1"/>
</dbReference>
<dbReference type="OrthoDB" id="7464126at2759"/>
<dbReference type="GeneID" id="63791908"/>
<evidence type="ECO:0000313" key="3">
    <source>
        <dbReference type="EMBL" id="RAO66679.1"/>
    </source>
</evidence>
<gene>
    <name evidence="3" type="ORF">BHQ10_002691</name>
</gene>
<comment type="caution">
    <text evidence="3">The sequence shown here is derived from an EMBL/GenBank/DDBJ whole genome shotgun (WGS) entry which is preliminary data.</text>
</comment>
<name>A0A364KT18_TALAM</name>
<keyword evidence="2" id="KW-0040">ANK repeat</keyword>
<reference evidence="3 4" key="1">
    <citation type="journal article" date="2017" name="Biotechnol. Biofuels">
        <title>Differential beta-glucosidase expression as a function of carbon source availability in Talaromyces amestolkiae: a genomic and proteomic approach.</title>
        <authorList>
            <person name="de Eugenio L.I."/>
            <person name="Mendez-Liter J.A."/>
            <person name="Nieto-Dominguez M."/>
            <person name="Alonso L."/>
            <person name="Gil-Munoz J."/>
            <person name="Barriuso J."/>
            <person name="Prieto A."/>
            <person name="Martinez M.J."/>
        </authorList>
    </citation>
    <scope>NUCLEOTIDE SEQUENCE [LARGE SCALE GENOMIC DNA]</scope>
    <source>
        <strain evidence="3 4">CIB</strain>
    </source>
</reference>
<evidence type="ECO:0000256" key="2">
    <source>
        <dbReference type="ARBA" id="ARBA00023043"/>
    </source>
</evidence>
<protein>
    <submittedName>
        <fullName evidence="3">Uncharacterized protein</fullName>
    </submittedName>
</protein>
<accession>A0A364KT18</accession>
<dbReference type="PANTHER" id="PTHR24198:SF165">
    <property type="entry name" value="ANKYRIN REPEAT-CONTAINING PROTEIN-RELATED"/>
    <property type="match status" value="1"/>
</dbReference>
<dbReference type="InterPro" id="IPR036770">
    <property type="entry name" value="Ankyrin_rpt-contain_sf"/>
</dbReference>
<organism evidence="3 4">
    <name type="scientific">Talaromyces amestolkiae</name>
    <dbReference type="NCBI Taxonomy" id="1196081"/>
    <lineage>
        <taxon>Eukaryota</taxon>
        <taxon>Fungi</taxon>
        <taxon>Dikarya</taxon>
        <taxon>Ascomycota</taxon>
        <taxon>Pezizomycotina</taxon>
        <taxon>Eurotiomycetes</taxon>
        <taxon>Eurotiomycetidae</taxon>
        <taxon>Eurotiales</taxon>
        <taxon>Trichocomaceae</taxon>
        <taxon>Talaromyces</taxon>
        <taxon>Talaromyces sect. Talaromyces</taxon>
    </lineage>
</organism>
<evidence type="ECO:0000256" key="1">
    <source>
        <dbReference type="ARBA" id="ARBA00022737"/>
    </source>
</evidence>
<keyword evidence="1" id="KW-0677">Repeat</keyword>
<sequence>MCEYESVVQMLLSRGAEADTPTGHFGTALSLTAYMGLCNTFNSLLQQGASLNASGGFLQSPLAAAILGGHSKITKHILSLGPGGRPEALCFACKKGNLPVVKALLDSGVQSAATPADGQTALQLALAKFNYLSVSYRTHEDVMTGDEEEILNLLLDSNTTKKISDQDLIAATQIQDDSIRERVLDIMISRAISPYFPEEGLIQLLHHDRYHDRYNEHSTIEKLLQDHRIQEIPIRVLLAAGNIDSIKMLVAYDPKYNTAPAAFDATMTEGRYGPELCIEKVVELLLYENEAIDVSESDILAALRLRSGFSFQVDRSHILKIMFENNPELRITEEMLKAVQTTHDLDLLLAHTSPEKGLVTPAVMSAVAESCAEEATEMLRMLHDFQNTAITIADL</sequence>
<dbReference type="Proteomes" id="UP000249363">
    <property type="component" value="Unassembled WGS sequence"/>
</dbReference>
<dbReference type="Gene3D" id="1.25.40.20">
    <property type="entry name" value="Ankyrin repeat-containing domain"/>
    <property type="match status" value="1"/>
</dbReference>
<dbReference type="Pfam" id="PF12796">
    <property type="entry name" value="Ank_2"/>
    <property type="match status" value="1"/>
</dbReference>
<dbReference type="STRING" id="1196081.A0A364KT18"/>
<dbReference type="InterPro" id="IPR002110">
    <property type="entry name" value="Ankyrin_rpt"/>
</dbReference>
<evidence type="ECO:0000313" key="4">
    <source>
        <dbReference type="Proteomes" id="UP000249363"/>
    </source>
</evidence>
<proteinExistence type="predicted"/>
<keyword evidence="4" id="KW-1185">Reference proteome</keyword>